<dbReference type="PROSITE" id="PS00211">
    <property type="entry name" value="ABC_TRANSPORTER_1"/>
    <property type="match status" value="1"/>
</dbReference>
<keyword evidence="8" id="KW-0547">Nucleotide-binding</keyword>
<dbReference type="InterPro" id="IPR003593">
    <property type="entry name" value="AAA+_ATPase"/>
</dbReference>
<dbReference type="GO" id="GO:0005524">
    <property type="term" value="F:ATP binding"/>
    <property type="evidence" value="ECO:0007669"/>
    <property type="project" value="UniProtKB-KW"/>
</dbReference>
<dbReference type="PROSITE" id="PS50893">
    <property type="entry name" value="ABC_TRANSPORTER_2"/>
    <property type="match status" value="2"/>
</dbReference>
<dbReference type="Proteomes" id="UP000574931">
    <property type="component" value="Unassembled WGS sequence"/>
</dbReference>
<evidence type="ECO:0000256" key="1">
    <source>
        <dbReference type="ARBA" id="ARBA00004202"/>
    </source>
</evidence>
<gene>
    <name evidence="13" type="ORF">HKX02_21605</name>
</gene>
<evidence type="ECO:0000256" key="7">
    <source>
        <dbReference type="ARBA" id="ARBA00022737"/>
    </source>
</evidence>
<keyword evidence="10" id="KW-1278">Translocase</keyword>
<dbReference type="AlphaFoldDB" id="A0A849KLW4"/>
<dbReference type="InterPro" id="IPR003439">
    <property type="entry name" value="ABC_transporter-like_ATP-bd"/>
</dbReference>
<protein>
    <submittedName>
        <fullName evidence="13">Sugar ABC transporter ATP-binding protein</fullName>
    </submittedName>
</protein>
<evidence type="ECO:0000256" key="2">
    <source>
        <dbReference type="ARBA" id="ARBA00004533"/>
    </source>
</evidence>
<accession>A0A849KLW4</accession>
<reference evidence="13 14" key="1">
    <citation type="submission" date="2020-05" db="EMBL/GenBank/DDBJ databases">
        <title>Draft Genome Sequence of Ochrobactrum soli Isolated from Stable Fly Gut.</title>
        <authorList>
            <person name="Pileggi M.T."/>
            <person name="Vazhakkala L.J."/>
            <person name="Wong C.N."/>
        </authorList>
    </citation>
    <scope>NUCLEOTIDE SEQUENCE [LARGE SCALE GENOMIC DNA]</scope>
    <source>
        <strain evidence="13 14">MTP-C0764</strain>
    </source>
</reference>
<evidence type="ECO:0000256" key="9">
    <source>
        <dbReference type="ARBA" id="ARBA00022840"/>
    </source>
</evidence>
<keyword evidence="14" id="KW-1185">Reference proteome</keyword>
<comment type="similarity">
    <text evidence="3">Belongs to the ABC transporter superfamily.</text>
</comment>
<evidence type="ECO:0000256" key="8">
    <source>
        <dbReference type="ARBA" id="ARBA00022741"/>
    </source>
</evidence>
<evidence type="ECO:0000313" key="14">
    <source>
        <dbReference type="Proteomes" id="UP000574931"/>
    </source>
</evidence>
<dbReference type="EMBL" id="JABFCY010000016">
    <property type="protein sequence ID" value="NNU62835.1"/>
    <property type="molecule type" value="Genomic_DNA"/>
</dbReference>
<dbReference type="Pfam" id="PF00005">
    <property type="entry name" value="ABC_tran"/>
    <property type="match status" value="2"/>
</dbReference>
<dbReference type="GO" id="GO:0005886">
    <property type="term" value="C:plasma membrane"/>
    <property type="evidence" value="ECO:0007669"/>
    <property type="project" value="UniProtKB-SubCell"/>
</dbReference>
<dbReference type="GO" id="GO:0016887">
    <property type="term" value="F:ATP hydrolysis activity"/>
    <property type="evidence" value="ECO:0007669"/>
    <property type="project" value="InterPro"/>
</dbReference>
<comment type="subcellular location">
    <subcellularLocation>
        <location evidence="2">Cell inner membrane</location>
    </subcellularLocation>
    <subcellularLocation>
        <location evidence="1">Cell membrane</location>
        <topology evidence="1">Peripheral membrane protein</topology>
    </subcellularLocation>
</comment>
<keyword evidence="9 13" id="KW-0067">ATP-binding</keyword>
<dbReference type="SUPFAM" id="SSF52540">
    <property type="entry name" value="P-loop containing nucleoside triphosphate hydrolases"/>
    <property type="match status" value="2"/>
</dbReference>
<keyword evidence="7" id="KW-0677">Repeat</keyword>
<keyword evidence="5" id="KW-1003">Cell membrane</keyword>
<dbReference type="Gene3D" id="3.40.50.300">
    <property type="entry name" value="P-loop containing nucleotide triphosphate hydrolases"/>
    <property type="match status" value="2"/>
</dbReference>
<dbReference type="SMART" id="SM00382">
    <property type="entry name" value="AAA"/>
    <property type="match status" value="1"/>
</dbReference>
<evidence type="ECO:0000256" key="11">
    <source>
        <dbReference type="ARBA" id="ARBA00023136"/>
    </source>
</evidence>
<keyword evidence="6" id="KW-0762">Sugar transport</keyword>
<dbReference type="RefSeq" id="WP_171319151.1">
    <property type="nucleotide sequence ID" value="NZ_JABFCY010000016.1"/>
</dbReference>
<feature type="domain" description="ABC transporter" evidence="12">
    <location>
        <begin position="2"/>
        <end position="237"/>
    </location>
</feature>
<evidence type="ECO:0000256" key="10">
    <source>
        <dbReference type="ARBA" id="ARBA00022967"/>
    </source>
</evidence>
<dbReference type="CDD" id="cd03215">
    <property type="entry name" value="ABC_Carb_Monos_II"/>
    <property type="match status" value="1"/>
</dbReference>
<comment type="caution">
    <text evidence="13">The sequence shown here is derived from an EMBL/GenBank/DDBJ whole genome shotgun (WGS) entry which is preliminary data.</text>
</comment>
<evidence type="ECO:0000256" key="5">
    <source>
        <dbReference type="ARBA" id="ARBA00022475"/>
    </source>
</evidence>
<dbReference type="PANTHER" id="PTHR43790:SF9">
    <property type="entry name" value="GALACTOFURANOSE TRANSPORTER ATP-BINDING PROTEIN YTFR"/>
    <property type="match status" value="1"/>
</dbReference>
<evidence type="ECO:0000256" key="6">
    <source>
        <dbReference type="ARBA" id="ARBA00022597"/>
    </source>
</evidence>
<keyword evidence="11" id="KW-0472">Membrane</keyword>
<dbReference type="PANTHER" id="PTHR43790">
    <property type="entry name" value="CARBOHYDRATE TRANSPORT ATP-BINDING PROTEIN MG119-RELATED"/>
    <property type="match status" value="1"/>
</dbReference>
<dbReference type="InterPro" id="IPR050107">
    <property type="entry name" value="ABC_carbohydrate_import_ATPase"/>
</dbReference>
<evidence type="ECO:0000259" key="12">
    <source>
        <dbReference type="PROSITE" id="PS50893"/>
    </source>
</evidence>
<keyword evidence="4" id="KW-0813">Transport</keyword>
<name>A0A849KLW4_9HYPH</name>
<evidence type="ECO:0000313" key="13">
    <source>
        <dbReference type="EMBL" id="NNU62835.1"/>
    </source>
</evidence>
<proteinExistence type="inferred from homology"/>
<dbReference type="CDD" id="cd03216">
    <property type="entry name" value="ABC_Carb_Monos_I"/>
    <property type="match status" value="1"/>
</dbReference>
<feature type="domain" description="ABC transporter" evidence="12">
    <location>
        <begin position="249"/>
        <end position="494"/>
    </location>
</feature>
<evidence type="ECO:0000256" key="3">
    <source>
        <dbReference type="ARBA" id="ARBA00005417"/>
    </source>
</evidence>
<organism evidence="13 14">
    <name type="scientific">Ochrobactrum soli</name>
    <dbReference type="NCBI Taxonomy" id="2448455"/>
    <lineage>
        <taxon>Bacteria</taxon>
        <taxon>Pseudomonadati</taxon>
        <taxon>Pseudomonadota</taxon>
        <taxon>Alphaproteobacteria</taxon>
        <taxon>Hyphomicrobiales</taxon>
        <taxon>Brucellaceae</taxon>
        <taxon>Brucella/Ochrobactrum group</taxon>
        <taxon>Ochrobactrum</taxon>
    </lineage>
</organism>
<sequence length="502" mass="54234">MIEVENLTMSYGGVRCLHGVSLACRAGSIHALTGENGAGKSTLMKIIGGVIIPEAGSIKLKGQTVSFQSPRQAVHAGVSTVFQEFSLIENLTIAESLRLGHEPANSGILKRAKMNRDAKAVMEKVGVALNPRRLISSLTVAEQQMVEIARGVFANADVFIFDEPTAALGPADVARLKKLIRELQHQGKAIFYVSHRLEEIFDLCDTVSVLKDGQLVRTLPISDLTPDRLVSLMVGREMEDYFPPRGAPAPSTMVSIRDLKVEEGSAPVSFDVRPGEILGLAGLEGQGQREILRSLAGVTRCHSVEMKIARAGKSARHDPRKGVARQVMDGIAFVPEDRKKEGLYLSLPINENIALGLHQKRSAFAVAKQLESSISAMMSSLHVRARNALQKVGTLSGGNQQKVMLGRWLISGAWMLLIEEPTRGVDVGAKAEIYKLLREFVAAGGCIVVCSREMNELIGLCDRILVVRNGVISSEIAASEATEESILQSAIGANDHQQQKVA</sequence>
<dbReference type="FunFam" id="3.40.50.300:FF:000127">
    <property type="entry name" value="Ribose import ATP-binding protein RbsA"/>
    <property type="match status" value="1"/>
</dbReference>
<evidence type="ECO:0000256" key="4">
    <source>
        <dbReference type="ARBA" id="ARBA00022448"/>
    </source>
</evidence>
<dbReference type="InterPro" id="IPR027417">
    <property type="entry name" value="P-loop_NTPase"/>
</dbReference>
<dbReference type="InterPro" id="IPR017871">
    <property type="entry name" value="ABC_transporter-like_CS"/>
</dbReference>